<protein>
    <submittedName>
        <fullName evidence="1">Uncharacterized protein</fullName>
    </submittedName>
</protein>
<comment type="caution">
    <text evidence="1">The sequence shown here is derived from an EMBL/GenBank/DDBJ whole genome shotgun (WGS) entry which is preliminary data.</text>
</comment>
<proteinExistence type="predicted"/>
<dbReference type="RefSeq" id="WP_158204695.1">
    <property type="nucleotide sequence ID" value="NZ_WSZK01000016.1"/>
</dbReference>
<dbReference type="Gene3D" id="3.20.20.80">
    <property type="entry name" value="Glycosidases"/>
    <property type="match status" value="1"/>
</dbReference>
<dbReference type="Proteomes" id="UP000451471">
    <property type="component" value="Unassembled WGS sequence"/>
</dbReference>
<dbReference type="InterPro" id="IPR017853">
    <property type="entry name" value="GH"/>
</dbReference>
<name>A0A6B0GK66_9EURY</name>
<dbReference type="SUPFAM" id="SSF51445">
    <property type="entry name" value="(Trans)glycosidases"/>
    <property type="match status" value="1"/>
</dbReference>
<evidence type="ECO:0000313" key="2">
    <source>
        <dbReference type="Proteomes" id="UP000451471"/>
    </source>
</evidence>
<evidence type="ECO:0000313" key="1">
    <source>
        <dbReference type="EMBL" id="MWG35000.1"/>
    </source>
</evidence>
<organism evidence="1 2">
    <name type="scientific">Halomarina oriensis</name>
    <dbReference type="NCBI Taxonomy" id="671145"/>
    <lineage>
        <taxon>Archaea</taxon>
        <taxon>Methanobacteriati</taxon>
        <taxon>Methanobacteriota</taxon>
        <taxon>Stenosarchaea group</taxon>
        <taxon>Halobacteria</taxon>
        <taxon>Halobacteriales</taxon>
        <taxon>Natronomonadaceae</taxon>
        <taxon>Halomarina</taxon>
    </lineage>
</organism>
<keyword evidence="2" id="KW-1185">Reference proteome</keyword>
<reference evidence="1 2" key="1">
    <citation type="submission" date="2019-12" db="EMBL/GenBank/DDBJ databases">
        <title>Halocatena pleomorpha gen. nov. sp. nov., an extremely halophilic archaeon of family Halobacteriaceae isolated from saltpan soil.</title>
        <authorList>
            <person name="Pal Y."/>
            <person name="Verma A."/>
            <person name="Krishnamurthi S."/>
            <person name="Kumar P."/>
        </authorList>
    </citation>
    <scope>NUCLEOTIDE SEQUENCE [LARGE SCALE GENOMIC DNA]</scope>
    <source>
        <strain evidence="1 2">JCM 16495</strain>
    </source>
</reference>
<sequence length="392" mass="42419">MPAVWTYPWNLTSDGLAETCEGLAARGVDALTLASHYHSIRSLDPRHPDELFTAYPGGCYFDPDPGRFADMPIDPLPNEVSGLDDPVAETVEAAADHGLGVNAWTVCLHNSRLGAANPSYRVESAFGDAHDHALCPSNPEVREYFAAVVEALVDRGVAEVHLESVGFGSPFHEHGWRWGHPKRQALTGTTEEVLLAQCFCEGCRTAATDHPIDLGRAQRVVRDLVREWLAVPAADAPPLDAVVADEPVLDDLFAFRSAVVESFVARLAEAAGSVPLSYYVMEGHLGADPTGLWPAGVRPDRLADHLDRAMAICYVSAPDRARDRIRSLRETVDGDVTVDAGVTLDPNVVPDEATFDSLVEAVRSDVDGAVSVYHHGLMTDTHLDWLASTFGR</sequence>
<accession>A0A6B0GK66</accession>
<dbReference type="EMBL" id="WSZK01000016">
    <property type="protein sequence ID" value="MWG35000.1"/>
    <property type="molecule type" value="Genomic_DNA"/>
</dbReference>
<gene>
    <name evidence="1" type="ORF">GQS65_10960</name>
</gene>
<dbReference type="OrthoDB" id="203797at2157"/>
<dbReference type="AlphaFoldDB" id="A0A6B0GK66"/>